<dbReference type="Pfam" id="PF05204">
    <property type="entry name" value="Hom_end"/>
    <property type="match status" value="1"/>
</dbReference>
<feature type="compositionally biased region" description="Polar residues" evidence="1">
    <location>
        <begin position="1"/>
        <end position="12"/>
    </location>
</feature>
<reference evidence="4" key="1">
    <citation type="submission" date="2017-09" db="EMBL/GenBank/DDBJ databases">
        <title>Depth-based differentiation of microbial function through sediment-hosted aquifers and enrichment of novel symbionts in the deep terrestrial subsurface.</title>
        <authorList>
            <person name="Probst A.J."/>
            <person name="Ladd B."/>
            <person name="Jarett J.K."/>
            <person name="Geller-Mcgrath D.E."/>
            <person name="Sieber C.M.K."/>
            <person name="Emerson J.B."/>
            <person name="Anantharaman K."/>
            <person name="Thomas B.C."/>
            <person name="Malmstrom R."/>
            <person name="Stieglmeier M."/>
            <person name="Klingl A."/>
            <person name="Woyke T."/>
            <person name="Ryan C.M."/>
            <person name="Banfield J.F."/>
        </authorList>
    </citation>
    <scope>NUCLEOTIDE SEQUENCE [LARGE SCALE GENOMIC DNA]</scope>
</reference>
<comment type="caution">
    <text evidence="3">The sequence shown here is derived from an EMBL/GenBank/DDBJ whole genome shotgun (WGS) entry which is preliminary data.</text>
</comment>
<name>A0A2M6YS55_9BACT</name>
<organism evidence="3 4">
    <name type="scientific">Candidatus Shapirobacteria bacterium CG07_land_8_20_14_0_80_39_18</name>
    <dbReference type="NCBI Taxonomy" id="1974882"/>
    <lineage>
        <taxon>Bacteria</taxon>
        <taxon>Candidatus Shapironibacteriota</taxon>
    </lineage>
</organism>
<feature type="domain" description="DOD-type homing endonuclease" evidence="2">
    <location>
        <begin position="37"/>
        <end position="100"/>
    </location>
</feature>
<dbReference type="AlphaFoldDB" id="A0A2M6YS55"/>
<protein>
    <recommendedName>
        <fullName evidence="2">DOD-type homing endonuclease domain-containing protein</fullName>
    </recommendedName>
</protein>
<dbReference type="InterPro" id="IPR004042">
    <property type="entry name" value="Intein_endonuc_central"/>
</dbReference>
<evidence type="ECO:0000259" key="2">
    <source>
        <dbReference type="PROSITE" id="PS50819"/>
    </source>
</evidence>
<gene>
    <name evidence="3" type="ORF">COT03_00025</name>
</gene>
<dbReference type="SUPFAM" id="SSF55608">
    <property type="entry name" value="Homing endonucleases"/>
    <property type="match status" value="1"/>
</dbReference>
<dbReference type="PROSITE" id="PS50819">
    <property type="entry name" value="INTEIN_ENDONUCLEASE"/>
    <property type="match status" value="1"/>
</dbReference>
<dbReference type="Gene3D" id="3.10.28.10">
    <property type="entry name" value="Homing endonucleases"/>
    <property type="match status" value="1"/>
</dbReference>
<dbReference type="InterPro" id="IPR007869">
    <property type="entry name" value="Homing_endonuc_PI-Sce"/>
</dbReference>
<sequence>MTRQPRTTNEASPPTEGRGIRRGEINSKPLYRFLTKTLGLKVGEIPKFADYLDDINLRNFICGVFDSEGYVNNTRPRVTISQTRNKFLLKLIELSSKIGLKFNGPTQHRTHLGTWYSIRIERGSEIQNFSKLISSHHIDKSKKLENLISKINNKNNQKRIGNRALGYGPSSNLVV</sequence>
<accession>A0A2M6YS55</accession>
<evidence type="ECO:0000313" key="4">
    <source>
        <dbReference type="Proteomes" id="UP000229502"/>
    </source>
</evidence>
<feature type="region of interest" description="Disordered" evidence="1">
    <location>
        <begin position="1"/>
        <end position="22"/>
    </location>
</feature>
<dbReference type="InterPro" id="IPR027434">
    <property type="entry name" value="Homing_endonucl"/>
</dbReference>
<dbReference type="EMBL" id="PEWZ01000003">
    <property type="protein sequence ID" value="PIU36351.1"/>
    <property type="molecule type" value="Genomic_DNA"/>
</dbReference>
<evidence type="ECO:0000313" key="3">
    <source>
        <dbReference type="EMBL" id="PIU36351.1"/>
    </source>
</evidence>
<dbReference type="Proteomes" id="UP000229502">
    <property type="component" value="Unassembled WGS sequence"/>
</dbReference>
<proteinExistence type="predicted"/>
<evidence type="ECO:0000256" key="1">
    <source>
        <dbReference type="SAM" id="MobiDB-lite"/>
    </source>
</evidence>
<dbReference type="GO" id="GO:0004519">
    <property type="term" value="F:endonuclease activity"/>
    <property type="evidence" value="ECO:0007669"/>
    <property type="project" value="InterPro"/>
</dbReference>